<dbReference type="EMBL" id="OV696692">
    <property type="protein sequence ID" value="CAH1269283.1"/>
    <property type="molecule type" value="Genomic_DNA"/>
</dbReference>
<dbReference type="Proteomes" id="UP000838412">
    <property type="component" value="Chromosome 7"/>
</dbReference>
<reference evidence="2" key="1">
    <citation type="submission" date="2022-01" db="EMBL/GenBank/DDBJ databases">
        <authorList>
            <person name="Braso-Vives M."/>
        </authorList>
    </citation>
    <scope>NUCLEOTIDE SEQUENCE</scope>
</reference>
<proteinExistence type="predicted"/>
<protein>
    <submittedName>
        <fullName evidence="2">Hypp4142 protein</fullName>
    </submittedName>
</protein>
<feature type="region of interest" description="Disordered" evidence="1">
    <location>
        <begin position="1"/>
        <end position="69"/>
    </location>
</feature>
<feature type="compositionally biased region" description="Basic and acidic residues" evidence="1">
    <location>
        <begin position="45"/>
        <end position="56"/>
    </location>
</feature>
<keyword evidence="3" id="KW-1185">Reference proteome</keyword>
<name>A0A8K0EZV7_BRALA</name>
<evidence type="ECO:0000313" key="3">
    <source>
        <dbReference type="Proteomes" id="UP000838412"/>
    </source>
</evidence>
<accession>A0A8K0EZV7</accession>
<evidence type="ECO:0000256" key="1">
    <source>
        <dbReference type="SAM" id="MobiDB-lite"/>
    </source>
</evidence>
<dbReference type="AlphaFoldDB" id="A0A8K0EZV7"/>
<evidence type="ECO:0000313" key="2">
    <source>
        <dbReference type="EMBL" id="CAH1269283.1"/>
    </source>
</evidence>
<gene>
    <name evidence="2" type="primary">Hypp4142</name>
    <name evidence="2" type="ORF">BLAG_LOCUS21982</name>
</gene>
<organism evidence="2 3">
    <name type="scientific">Branchiostoma lanceolatum</name>
    <name type="common">Common lancelet</name>
    <name type="synonym">Amphioxus lanceolatum</name>
    <dbReference type="NCBI Taxonomy" id="7740"/>
    <lineage>
        <taxon>Eukaryota</taxon>
        <taxon>Metazoa</taxon>
        <taxon>Chordata</taxon>
        <taxon>Cephalochordata</taxon>
        <taxon>Leptocardii</taxon>
        <taxon>Amphioxiformes</taxon>
        <taxon>Branchiostomatidae</taxon>
        <taxon>Branchiostoma</taxon>
    </lineage>
</organism>
<sequence>MPTMRQRPIAEARVSRSASARGRRFRGKPGPLARGFSAEAPPGQRGERGYVSKIDQRAAVQPTKAKFGR</sequence>